<dbReference type="InterPro" id="IPR000305">
    <property type="entry name" value="GIY-YIG_endonuc"/>
</dbReference>
<dbReference type="SMART" id="SM00465">
    <property type="entry name" value="GIYc"/>
    <property type="match status" value="1"/>
</dbReference>
<dbReference type="SUPFAM" id="SSF82771">
    <property type="entry name" value="GIY-YIG endonuclease"/>
    <property type="match status" value="1"/>
</dbReference>
<dbReference type="EMBL" id="LR796512">
    <property type="protein sequence ID" value="CAB4149187.1"/>
    <property type="molecule type" value="Genomic_DNA"/>
</dbReference>
<evidence type="ECO:0000256" key="2">
    <source>
        <dbReference type="ARBA" id="ARBA00022842"/>
    </source>
</evidence>
<comment type="cofactor">
    <cofactor evidence="1">
        <name>Mg(2+)</name>
        <dbReference type="ChEBI" id="CHEBI:18420"/>
    </cofactor>
</comment>
<organism evidence="4">
    <name type="scientific">uncultured Caudovirales phage</name>
    <dbReference type="NCBI Taxonomy" id="2100421"/>
    <lineage>
        <taxon>Viruses</taxon>
        <taxon>Duplodnaviria</taxon>
        <taxon>Heunggongvirae</taxon>
        <taxon>Uroviricota</taxon>
        <taxon>Caudoviricetes</taxon>
        <taxon>Peduoviridae</taxon>
        <taxon>Maltschvirus</taxon>
        <taxon>Maltschvirus maltsch</taxon>
    </lineage>
</organism>
<sequence length="164" mass="19478">MKLEYIVKCQYYGVSKTYNKVFYSDKEYLAFKNWINTKRGYTNIKFLKKSSSDNNTKELVELDIKLSNKTKKDSLKSYLLNNKKEVLFYKFIYCLIEDNEIVYVGKTINIQSRIVTHKKGELKNFDSFSIIAKLPNEISDSELLKLEEKYIKLLKPKYNIIHNI</sequence>
<evidence type="ECO:0000259" key="3">
    <source>
        <dbReference type="PROSITE" id="PS50164"/>
    </source>
</evidence>
<keyword evidence="2" id="KW-0460">Magnesium</keyword>
<dbReference type="Gene3D" id="3.40.1440.10">
    <property type="entry name" value="GIY-YIG endonuclease"/>
    <property type="match status" value="1"/>
</dbReference>
<name>A0A6J5MTQ7_9CAUD</name>
<dbReference type="PROSITE" id="PS50164">
    <property type="entry name" value="GIY_YIG"/>
    <property type="match status" value="1"/>
</dbReference>
<accession>A0A6J5MTQ7</accession>
<evidence type="ECO:0000256" key="1">
    <source>
        <dbReference type="ARBA" id="ARBA00001946"/>
    </source>
</evidence>
<proteinExistence type="predicted"/>
<evidence type="ECO:0000313" key="4">
    <source>
        <dbReference type="EMBL" id="CAB4149187.1"/>
    </source>
</evidence>
<dbReference type="Pfam" id="PF01541">
    <property type="entry name" value="GIY-YIG"/>
    <property type="match status" value="1"/>
</dbReference>
<dbReference type="InterPro" id="IPR035901">
    <property type="entry name" value="GIY-YIG_endonuc_sf"/>
</dbReference>
<gene>
    <name evidence="4" type="ORF">UFOVP531_54</name>
</gene>
<protein>
    <submittedName>
        <fullName evidence="4">GIY-YIG nuclease superfamily</fullName>
    </submittedName>
</protein>
<reference evidence="4" key="1">
    <citation type="submission" date="2020-04" db="EMBL/GenBank/DDBJ databases">
        <authorList>
            <person name="Chiriac C."/>
            <person name="Salcher M."/>
            <person name="Ghai R."/>
            <person name="Kavagutti S V."/>
        </authorList>
    </citation>
    <scope>NUCLEOTIDE SEQUENCE</scope>
</reference>
<feature type="domain" description="GIY-YIG" evidence="3">
    <location>
        <begin position="88"/>
        <end position="160"/>
    </location>
</feature>